<dbReference type="InterPro" id="IPR002104">
    <property type="entry name" value="Integrase_catalytic"/>
</dbReference>
<gene>
    <name evidence="5" type="ORF">COB67_00615</name>
</gene>
<proteinExistence type="inferred from homology"/>
<dbReference type="InterPro" id="IPR041308">
    <property type="entry name" value="Xer_N"/>
</dbReference>
<sequence>MKKEQLEQSNNFSQDLLLWIKYFLQDKVEHQKVQDGYSDDKKKAKEQKLKYFDRKLWQLKIMSASTHDKLNDVTKSIKTNGIKAHGTFSVPLLKLHQYLITVKKLKSIRDIDTNIINTYIELKFTDYSEWTRKNYYTQIRSLFSFMDKYSIDDDNFIFDIGITPVGKRAKSPVKSVPSKSVKYLEPDEFVDFIASIRTYKNNHPNRAQPTLLMKIESFTGLRALELRSVKNDDVSTKTIDGEKYLQMYIKGKNDIDGYVFVFYDLIEKEYELDLVYRKEHKVKTKYFFYTRGFKEYAEKSLYDLIKRYLRHAGITKPMDSHGLRRSYATYLLAKGVSREKISKLLRHTDKESLDFYAFASEKSFKQVKNILNSL</sequence>
<keyword evidence="3" id="KW-0233">DNA recombination</keyword>
<comment type="caution">
    <text evidence="5">The sequence shown here is derived from an EMBL/GenBank/DDBJ whole genome shotgun (WGS) entry which is preliminary data.</text>
</comment>
<dbReference type="InterPro" id="IPR013762">
    <property type="entry name" value="Integrase-like_cat_sf"/>
</dbReference>
<dbReference type="PROSITE" id="PS51898">
    <property type="entry name" value="TYR_RECOMBINASE"/>
    <property type="match status" value="1"/>
</dbReference>
<dbReference type="Proteomes" id="UP000218113">
    <property type="component" value="Unassembled WGS sequence"/>
</dbReference>
<evidence type="ECO:0000256" key="1">
    <source>
        <dbReference type="ARBA" id="ARBA00008857"/>
    </source>
</evidence>
<dbReference type="EMBL" id="NVSR01000001">
    <property type="protein sequence ID" value="PCI30989.1"/>
    <property type="molecule type" value="Genomic_DNA"/>
</dbReference>
<dbReference type="Pfam" id="PF18644">
    <property type="entry name" value="Phage_int_SAM_6"/>
    <property type="match status" value="1"/>
</dbReference>
<keyword evidence="2" id="KW-0238">DNA-binding</keyword>
<dbReference type="GO" id="GO:0003677">
    <property type="term" value="F:DNA binding"/>
    <property type="evidence" value="ECO:0007669"/>
    <property type="project" value="UniProtKB-KW"/>
</dbReference>
<accession>A0A2A4TCE8</accession>
<dbReference type="SUPFAM" id="SSF56349">
    <property type="entry name" value="DNA breaking-rejoining enzymes"/>
    <property type="match status" value="1"/>
</dbReference>
<dbReference type="PANTHER" id="PTHR30349">
    <property type="entry name" value="PHAGE INTEGRASE-RELATED"/>
    <property type="match status" value="1"/>
</dbReference>
<dbReference type="Gene3D" id="1.10.443.10">
    <property type="entry name" value="Intergrase catalytic core"/>
    <property type="match status" value="1"/>
</dbReference>
<evidence type="ECO:0000313" key="6">
    <source>
        <dbReference type="Proteomes" id="UP000218113"/>
    </source>
</evidence>
<name>A0A2A4TCE8_9DELT</name>
<evidence type="ECO:0000256" key="2">
    <source>
        <dbReference type="ARBA" id="ARBA00023125"/>
    </source>
</evidence>
<dbReference type="GO" id="GO:0006310">
    <property type="term" value="P:DNA recombination"/>
    <property type="evidence" value="ECO:0007669"/>
    <property type="project" value="UniProtKB-KW"/>
</dbReference>
<dbReference type="AlphaFoldDB" id="A0A2A4TCE8"/>
<dbReference type="InterPro" id="IPR050090">
    <property type="entry name" value="Tyrosine_recombinase_XerCD"/>
</dbReference>
<reference evidence="6" key="1">
    <citation type="submission" date="2017-08" db="EMBL/GenBank/DDBJ databases">
        <title>A dynamic microbial community with high functional redundancy inhabits the cold, oxic subseafloor aquifer.</title>
        <authorList>
            <person name="Tully B.J."/>
            <person name="Wheat C.G."/>
            <person name="Glazer B.T."/>
            <person name="Huber J.A."/>
        </authorList>
    </citation>
    <scope>NUCLEOTIDE SEQUENCE [LARGE SCALE GENOMIC DNA]</scope>
</reference>
<dbReference type="InterPro" id="IPR011010">
    <property type="entry name" value="DNA_brk_join_enz"/>
</dbReference>
<organism evidence="5 6">
    <name type="scientific">SAR324 cluster bacterium</name>
    <dbReference type="NCBI Taxonomy" id="2024889"/>
    <lineage>
        <taxon>Bacteria</taxon>
        <taxon>Deltaproteobacteria</taxon>
        <taxon>SAR324 cluster</taxon>
    </lineage>
</organism>
<feature type="domain" description="Tyr recombinase" evidence="4">
    <location>
        <begin position="179"/>
        <end position="372"/>
    </location>
</feature>
<evidence type="ECO:0000313" key="5">
    <source>
        <dbReference type="EMBL" id="PCI30989.1"/>
    </source>
</evidence>
<protein>
    <recommendedName>
        <fullName evidence="4">Tyr recombinase domain-containing protein</fullName>
    </recommendedName>
</protein>
<evidence type="ECO:0000259" key="4">
    <source>
        <dbReference type="PROSITE" id="PS51898"/>
    </source>
</evidence>
<dbReference type="CDD" id="cd00397">
    <property type="entry name" value="DNA_BRE_C"/>
    <property type="match status" value="1"/>
</dbReference>
<dbReference type="GO" id="GO:0015074">
    <property type="term" value="P:DNA integration"/>
    <property type="evidence" value="ECO:0007669"/>
    <property type="project" value="InterPro"/>
</dbReference>
<dbReference type="PANTHER" id="PTHR30349:SF41">
    <property type="entry name" value="INTEGRASE_RECOMBINASE PROTEIN MJ0367-RELATED"/>
    <property type="match status" value="1"/>
</dbReference>
<dbReference type="Pfam" id="PF00589">
    <property type="entry name" value="Phage_integrase"/>
    <property type="match status" value="1"/>
</dbReference>
<comment type="similarity">
    <text evidence="1">Belongs to the 'phage' integrase family.</text>
</comment>
<evidence type="ECO:0000256" key="3">
    <source>
        <dbReference type="ARBA" id="ARBA00023172"/>
    </source>
</evidence>